<reference evidence="5" key="1">
    <citation type="journal article" date="2019" name="Int. J. Syst. Evol. Microbiol.">
        <title>The Global Catalogue of Microorganisms (GCM) 10K type strain sequencing project: providing services to taxonomists for standard genome sequencing and annotation.</title>
        <authorList>
            <consortium name="The Broad Institute Genomics Platform"/>
            <consortium name="The Broad Institute Genome Sequencing Center for Infectious Disease"/>
            <person name="Wu L."/>
            <person name="Ma J."/>
        </authorList>
    </citation>
    <scope>NUCLEOTIDE SEQUENCE [LARGE SCALE GENOMIC DNA]</scope>
    <source>
        <strain evidence="5">NBRC 109341</strain>
    </source>
</reference>
<dbReference type="InterPro" id="IPR050769">
    <property type="entry name" value="NAT_camello-type"/>
</dbReference>
<evidence type="ECO:0000313" key="5">
    <source>
        <dbReference type="Proteomes" id="UP001156903"/>
    </source>
</evidence>
<dbReference type="RefSeq" id="WP_284309100.1">
    <property type="nucleotide sequence ID" value="NZ_BSPB01000053.1"/>
</dbReference>
<dbReference type="InterPro" id="IPR036390">
    <property type="entry name" value="WH_DNA-bd_sf"/>
</dbReference>
<evidence type="ECO:0000256" key="1">
    <source>
        <dbReference type="ARBA" id="ARBA00022679"/>
    </source>
</evidence>
<dbReference type="Pfam" id="PF00583">
    <property type="entry name" value="Acetyltransf_1"/>
    <property type="match status" value="1"/>
</dbReference>
<dbReference type="PANTHER" id="PTHR13947">
    <property type="entry name" value="GNAT FAMILY N-ACETYLTRANSFERASE"/>
    <property type="match status" value="1"/>
</dbReference>
<dbReference type="PROSITE" id="PS50995">
    <property type="entry name" value="HTH_MARR_2"/>
    <property type="match status" value="1"/>
</dbReference>
<name>A0ABQ6C7L5_9BURK</name>
<dbReference type="SMART" id="SM00347">
    <property type="entry name" value="HTH_MARR"/>
    <property type="match status" value="1"/>
</dbReference>
<comment type="caution">
    <text evidence="4">The sequence shown here is derived from an EMBL/GenBank/DDBJ whole genome shotgun (WGS) entry which is preliminary data.</text>
</comment>
<dbReference type="EMBL" id="BSPB01000053">
    <property type="protein sequence ID" value="GLS16353.1"/>
    <property type="molecule type" value="Genomic_DNA"/>
</dbReference>
<dbReference type="Gene3D" id="1.10.10.10">
    <property type="entry name" value="Winged helix-like DNA-binding domain superfamily/Winged helix DNA-binding domain"/>
    <property type="match status" value="1"/>
</dbReference>
<dbReference type="PANTHER" id="PTHR13947:SF37">
    <property type="entry name" value="LD18367P"/>
    <property type="match status" value="1"/>
</dbReference>
<sequence length="308" mass="34462">MTTLQQTDAFRAFNRFHTRLVGALDESLLDSGHTLPQARVLHEIASAPRDRPLSARDIGQRLRLDTGYLSRLLAGLEADGLVVRQPSDTNARRLGLSLTPQGRDAYAQLSAASAREIEALLAPLSPAERDELVGAMARIRRLLGDAPEGRTFVLRDPVPGDMGWIVHRQARLYATAYGWDASFEAMVAEIAAQFVREFRPDRERCWVAESEGEIVGSAFVVRQDDQTAKLRMLYVEPGARGMGLGRRLVDECLRFATERGYQRMVLWTNDILVSARRIYQAAGFQLVESSPHRSFGKDLVSEVWERAL</sequence>
<dbReference type="InterPro" id="IPR000182">
    <property type="entry name" value="GNAT_dom"/>
</dbReference>
<gene>
    <name evidence="4" type="ORF">GCM10007935_37930</name>
</gene>
<protein>
    <submittedName>
        <fullName evidence="4">GNAT family N-acetyltransferase</fullName>
    </submittedName>
</protein>
<keyword evidence="1" id="KW-0808">Transferase</keyword>
<feature type="domain" description="N-acetyltransferase" evidence="3">
    <location>
        <begin position="165"/>
        <end position="308"/>
    </location>
</feature>
<dbReference type="Proteomes" id="UP001156903">
    <property type="component" value="Unassembled WGS sequence"/>
</dbReference>
<evidence type="ECO:0000259" key="3">
    <source>
        <dbReference type="PROSITE" id="PS51186"/>
    </source>
</evidence>
<organism evidence="4 5">
    <name type="scientific">Hydrogenophaga electricum</name>
    <dbReference type="NCBI Taxonomy" id="1230953"/>
    <lineage>
        <taxon>Bacteria</taxon>
        <taxon>Pseudomonadati</taxon>
        <taxon>Pseudomonadota</taxon>
        <taxon>Betaproteobacteria</taxon>
        <taxon>Burkholderiales</taxon>
        <taxon>Comamonadaceae</taxon>
        <taxon>Hydrogenophaga</taxon>
    </lineage>
</organism>
<dbReference type="InterPro" id="IPR000835">
    <property type="entry name" value="HTH_MarR-typ"/>
</dbReference>
<evidence type="ECO:0000259" key="2">
    <source>
        <dbReference type="PROSITE" id="PS50995"/>
    </source>
</evidence>
<dbReference type="SUPFAM" id="SSF46785">
    <property type="entry name" value="Winged helix' DNA-binding domain"/>
    <property type="match status" value="1"/>
</dbReference>
<accession>A0ABQ6C7L5</accession>
<dbReference type="PROSITE" id="PS51186">
    <property type="entry name" value="GNAT"/>
    <property type="match status" value="1"/>
</dbReference>
<dbReference type="Pfam" id="PF12802">
    <property type="entry name" value="MarR_2"/>
    <property type="match status" value="1"/>
</dbReference>
<feature type="domain" description="HTH marR-type" evidence="2">
    <location>
        <begin position="6"/>
        <end position="141"/>
    </location>
</feature>
<proteinExistence type="predicted"/>
<dbReference type="CDD" id="cd04301">
    <property type="entry name" value="NAT_SF"/>
    <property type="match status" value="1"/>
</dbReference>
<dbReference type="InterPro" id="IPR016181">
    <property type="entry name" value="Acyl_CoA_acyltransferase"/>
</dbReference>
<dbReference type="Gene3D" id="3.40.630.30">
    <property type="match status" value="1"/>
</dbReference>
<dbReference type="InterPro" id="IPR036388">
    <property type="entry name" value="WH-like_DNA-bd_sf"/>
</dbReference>
<dbReference type="SUPFAM" id="SSF55729">
    <property type="entry name" value="Acyl-CoA N-acyltransferases (Nat)"/>
    <property type="match status" value="1"/>
</dbReference>
<evidence type="ECO:0000313" key="4">
    <source>
        <dbReference type="EMBL" id="GLS16353.1"/>
    </source>
</evidence>
<keyword evidence="5" id="KW-1185">Reference proteome</keyword>